<name>A0A832RVF9_9EURY</name>
<organism evidence="2 3">
    <name type="scientific">Methermicoccus shengliensis</name>
    <dbReference type="NCBI Taxonomy" id="660064"/>
    <lineage>
        <taxon>Archaea</taxon>
        <taxon>Methanobacteriati</taxon>
        <taxon>Methanobacteriota</taxon>
        <taxon>Stenosarchaea group</taxon>
        <taxon>Methanomicrobia</taxon>
        <taxon>Methanosarcinales</taxon>
        <taxon>Methermicoccaceae</taxon>
        <taxon>Methermicoccus</taxon>
    </lineage>
</organism>
<gene>
    <name evidence="2" type="ORF">HA299_00215</name>
</gene>
<proteinExistence type="predicted"/>
<dbReference type="Gene3D" id="1.20.1290.10">
    <property type="entry name" value="AhpD-like"/>
    <property type="match status" value="1"/>
</dbReference>
<dbReference type="EMBL" id="DUIH01000002">
    <property type="protein sequence ID" value="HIH69041.1"/>
    <property type="molecule type" value="Genomic_DNA"/>
</dbReference>
<evidence type="ECO:0000259" key="1">
    <source>
        <dbReference type="Pfam" id="PF02627"/>
    </source>
</evidence>
<feature type="domain" description="Carboxymuconolactone decarboxylase-like" evidence="1">
    <location>
        <begin position="25"/>
        <end position="90"/>
    </location>
</feature>
<dbReference type="SUPFAM" id="SSF69118">
    <property type="entry name" value="AhpD-like"/>
    <property type="match status" value="1"/>
</dbReference>
<dbReference type="Proteomes" id="UP000600363">
    <property type="component" value="Unassembled WGS sequence"/>
</dbReference>
<sequence>MPRAIAYAEKMDEGLGDALSSLYIEVWSEGDIPMKYKHLMAFAIAASNNNIESALKIVERLVKLGATRQEIIETLKLVMWTSGVQVFTDVAGPVMKELEKYGL</sequence>
<protein>
    <submittedName>
        <fullName evidence="2">Carboxymuconolactone decarboxylase family protein</fullName>
    </submittedName>
</protein>
<dbReference type="GO" id="GO:0051920">
    <property type="term" value="F:peroxiredoxin activity"/>
    <property type="evidence" value="ECO:0007669"/>
    <property type="project" value="InterPro"/>
</dbReference>
<dbReference type="Pfam" id="PF02627">
    <property type="entry name" value="CMD"/>
    <property type="match status" value="1"/>
</dbReference>
<dbReference type="InterPro" id="IPR003779">
    <property type="entry name" value="CMD-like"/>
</dbReference>
<accession>A0A832RVF9</accession>
<reference evidence="2" key="1">
    <citation type="journal article" date="2020" name="bioRxiv">
        <title>A rank-normalized archaeal taxonomy based on genome phylogeny resolves widespread incomplete and uneven classifications.</title>
        <authorList>
            <person name="Rinke C."/>
            <person name="Chuvochina M."/>
            <person name="Mussig A.J."/>
            <person name="Chaumeil P.-A."/>
            <person name="Waite D.W."/>
            <person name="Whitman W.B."/>
            <person name="Parks D.H."/>
            <person name="Hugenholtz P."/>
        </authorList>
    </citation>
    <scope>NUCLEOTIDE SEQUENCE</scope>
    <source>
        <strain evidence="2">UBA12518</strain>
    </source>
</reference>
<comment type="caution">
    <text evidence="2">The sequence shown here is derived from an EMBL/GenBank/DDBJ whole genome shotgun (WGS) entry which is preliminary data.</text>
</comment>
<dbReference type="InterPro" id="IPR029032">
    <property type="entry name" value="AhpD-like"/>
</dbReference>
<evidence type="ECO:0000313" key="3">
    <source>
        <dbReference type="Proteomes" id="UP000600363"/>
    </source>
</evidence>
<evidence type="ECO:0000313" key="2">
    <source>
        <dbReference type="EMBL" id="HIH69041.1"/>
    </source>
</evidence>
<dbReference type="AlphaFoldDB" id="A0A832RVF9"/>